<dbReference type="GO" id="GO:0016887">
    <property type="term" value="F:ATP hydrolysis activity"/>
    <property type="evidence" value="ECO:0007669"/>
    <property type="project" value="InterPro"/>
</dbReference>
<dbReference type="EC" id="3.-.-.-" evidence="5"/>
<dbReference type="InterPro" id="IPR003959">
    <property type="entry name" value="ATPase_AAA_core"/>
</dbReference>
<dbReference type="SMART" id="SM00382">
    <property type="entry name" value="AAA"/>
    <property type="match status" value="1"/>
</dbReference>
<dbReference type="Proteomes" id="UP000318741">
    <property type="component" value="Chromosome"/>
</dbReference>
<protein>
    <submittedName>
        <fullName evidence="5">Putative ATPase YjoB</fullName>
        <ecNumber evidence="5">3.-.-.-</ecNumber>
    </submittedName>
</protein>
<evidence type="ECO:0000259" key="4">
    <source>
        <dbReference type="SMART" id="SM00382"/>
    </source>
</evidence>
<dbReference type="SUPFAM" id="SSF52540">
    <property type="entry name" value="P-loop containing nucleoside triphosphate hydrolases"/>
    <property type="match status" value="1"/>
</dbReference>
<feature type="domain" description="AAA+ ATPase" evidence="4">
    <location>
        <begin position="96"/>
        <end position="225"/>
    </location>
</feature>
<dbReference type="Gene3D" id="1.10.8.60">
    <property type="match status" value="1"/>
</dbReference>
<evidence type="ECO:0000256" key="3">
    <source>
        <dbReference type="ARBA" id="ARBA00022840"/>
    </source>
</evidence>
<dbReference type="InterPro" id="IPR027417">
    <property type="entry name" value="P-loop_NTPase"/>
</dbReference>
<evidence type="ECO:0000256" key="2">
    <source>
        <dbReference type="ARBA" id="ARBA00022741"/>
    </source>
</evidence>
<keyword evidence="2" id="KW-0547">Nucleotide-binding</keyword>
<accession>A0A517P4D0</accession>
<keyword evidence="5" id="KW-0378">Hydrolase</keyword>
<name>A0A517P4D0_9PLAN</name>
<reference evidence="5 6" key="1">
    <citation type="submission" date="2019-02" db="EMBL/GenBank/DDBJ databases">
        <title>Deep-cultivation of Planctomycetes and their phenomic and genomic characterization uncovers novel biology.</title>
        <authorList>
            <person name="Wiegand S."/>
            <person name="Jogler M."/>
            <person name="Boedeker C."/>
            <person name="Pinto D."/>
            <person name="Vollmers J."/>
            <person name="Rivas-Marin E."/>
            <person name="Kohn T."/>
            <person name="Peeters S.H."/>
            <person name="Heuer A."/>
            <person name="Rast P."/>
            <person name="Oberbeckmann S."/>
            <person name="Bunk B."/>
            <person name="Jeske O."/>
            <person name="Meyerdierks A."/>
            <person name="Storesund J.E."/>
            <person name="Kallscheuer N."/>
            <person name="Luecker S."/>
            <person name="Lage O.M."/>
            <person name="Pohl T."/>
            <person name="Merkel B.J."/>
            <person name="Hornburger P."/>
            <person name="Mueller R.-W."/>
            <person name="Bruemmer F."/>
            <person name="Labrenz M."/>
            <person name="Spormann A.M."/>
            <person name="Op den Camp H."/>
            <person name="Overmann J."/>
            <person name="Amann R."/>
            <person name="Jetten M.S.M."/>
            <person name="Mascher T."/>
            <person name="Medema M.H."/>
            <person name="Devos D.P."/>
            <person name="Kaster A.-K."/>
            <person name="Ovreas L."/>
            <person name="Rohde M."/>
            <person name="Galperin M.Y."/>
            <person name="Jogler C."/>
        </authorList>
    </citation>
    <scope>NUCLEOTIDE SEQUENCE [LARGE SCALE GENOMIC DNA]</scope>
    <source>
        <strain evidence="5 6">CA12</strain>
    </source>
</reference>
<evidence type="ECO:0000256" key="1">
    <source>
        <dbReference type="ARBA" id="ARBA00006914"/>
    </source>
</evidence>
<dbReference type="RefSeq" id="WP_207622103.1">
    <property type="nucleotide sequence ID" value="NZ_CP036265.1"/>
</dbReference>
<dbReference type="Pfam" id="PF00004">
    <property type="entry name" value="AAA"/>
    <property type="match status" value="1"/>
</dbReference>
<dbReference type="InterPro" id="IPR003593">
    <property type="entry name" value="AAA+_ATPase"/>
</dbReference>
<dbReference type="CDD" id="cd19481">
    <property type="entry name" value="RecA-like_protease"/>
    <property type="match status" value="1"/>
</dbReference>
<dbReference type="InterPro" id="IPR050221">
    <property type="entry name" value="26S_Proteasome_ATPase"/>
</dbReference>
<organism evidence="5 6">
    <name type="scientific">Alienimonas californiensis</name>
    <dbReference type="NCBI Taxonomy" id="2527989"/>
    <lineage>
        <taxon>Bacteria</taxon>
        <taxon>Pseudomonadati</taxon>
        <taxon>Planctomycetota</taxon>
        <taxon>Planctomycetia</taxon>
        <taxon>Planctomycetales</taxon>
        <taxon>Planctomycetaceae</taxon>
        <taxon>Alienimonas</taxon>
    </lineage>
</organism>
<dbReference type="EMBL" id="CP036265">
    <property type="protein sequence ID" value="QDT14229.1"/>
    <property type="molecule type" value="Genomic_DNA"/>
</dbReference>
<evidence type="ECO:0000313" key="6">
    <source>
        <dbReference type="Proteomes" id="UP000318741"/>
    </source>
</evidence>
<dbReference type="GO" id="GO:0005524">
    <property type="term" value="F:ATP binding"/>
    <property type="evidence" value="ECO:0007669"/>
    <property type="project" value="UniProtKB-KW"/>
</dbReference>
<evidence type="ECO:0000313" key="5">
    <source>
        <dbReference type="EMBL" id="QDT14229.1"/>
    </source>
</evidence>
<sequence>MQAAAPATPAGRAAAEQFLAAVGARVRRGGRYRGKALSLEAGDQYEGLAGGVTVHALPAVSREQVILPAATLDLLDRNVLRFAADRPRLRAAGLPTKKGLLFYGPPGTGKTHTVRYLASALPGCTTLLVTEEQVGLLGQYVSLARLLAPSLVVIEDADLIARDRESMGNACGESLLNKLLNDMDGLKPDADVLFVLTTNRPEALEGALAGRPGRIDQAVEFPPPDREGREQLIRLYARGATVSDATVADAAGRTEGVSAAFRRELIRRSTQFAMERTGPGDGLDVTTPDVAAALEELLISGGSLNRALLGAGDAVA</sequence>
<keyword evidence="6" id="KW-1185">Reference proteome</keyword>
<dbReference type="KEGG" id="acaf:CA12_02980"/>
<proteinExistence type="inferred from homology"/>
<dbReference type="Gene3D" id="3.40.50.300">
    <property type="entry name" value="P-loop containing nucleotide triphosphate hydrolases"/>
    <property type="match status" value="1"/>
</dbReference>
<keyword evidence="3" id="KW-0067">ATP-binding</keyword>
<dbReference type="PANTHER" id="PTHR23073">
    <property type="entry name" value="26S PROTEASOME REGULATORY SUBUNIT"/>
    <property type="match status" value="1"/>
</dbReference>
<comment type="similarity">
    <text evidence="1">Belongs to the AAA ATPase family.</text>
</comment>
<gene>
    <name evidence="5" type="primary">yjoB</name>
    <name evidence="5" type="ORF">CA12_02980</name>
</gene>
<dbReference type="AlphaFoldDB" id="A0A517P4D0"/>